<dbReference type="Pfam" id="PF12270">
    <property type="entry name" value="Cyt_c_ox_IV"/>
    <property type="match status" value="1"/>
</dbReference>
<comment type="subcellular location">
    <subcellularLocation>
        <location evidence="2">Cell membrane</location>
        <topology evidence="2">Multi-pass membrane protein</topology>
    </subcellularLocation>
</comment>
<sequence length="134" mass="14872">MKIESNIFLFLVPFFLVVGVVYGFMTEWTEWVGMLAIPVTGLMALMIGFYLSSNARRLDGLRPEDRLDAEIHEGSGEQGLFSPWSWWPLVLALGAAGAFLGLAMGWWVFFIAAGIGVVGVIGWVYEYSRGDHAH</sequence>
<keyword evidence="8 10" id="KW-0472">Membrane</keyword>
<evidence type="ECO:0000256" key="8">
    <source>
        <dbReference type="ARBA" id="ARBA00023136"/>
    </source>
</evidence>
<comment type="function">
    <text evidence="1 10">Part of cytochrome c oxidase, its function is unknown.</text>
</comment>
<accession>A0AAE3YF62</accession>
<comment type="similarity">
    <text evidence="3 10">Belongs to the cytochrome c oxidase bacterial subunit CtaF family.</text>
</comment>
<dbReference type="InterPro" id="IPR021050">
    <property type="entry name" value="Cyt_c_oxidase_su4_actinobac"/>
</dbReference>
<dbReference type="RefSeq" id="WP_309848471.1">
    <property type="nucleotide sequence ID" value="NZ_BAAAIU010000004.1"/>
</dbReference>
<comment type="catalytic activity">
    <reaction evidence="9 10">
        <text>4 Fe(II)-[cytochrome c] + O2 + 8 H(+)(in) = 4 Fe(III)-[cytochrome c] + 2 H2O + 4 H(+)(out)</text>
        <dbReference type="Rhea" id="RHEA:11436"/>
        <dbReference type="Rhea" id="RHEA-COMP:10350"/>
        <dbReference type="Rhea" id="RHEA-COMP:14399"/>
        <dbReference type="ChEBI" id="CHEBI:15377"/>
        <dbReference type="ChEBI" id="CHEBI:15378"/>
        <dbReference type="ChEBI" id="CHEBI:15379"/>
        <dbReference type="ChEBI" id="CHEBI:29033"/>
        <dbReference type="ChEBI" id="CHEBI:29034"/>
        <dbReference type="EC" id="7.1.1.9"/>
    </reaction>
</comment>
<dbReference type="GO" id="GO:0005886">
    <property type="term" value="C:plasma membrane"/>
    <property type="evidence" value="ECO:0007669"/>
    <property type="project" value="UniProtKB-SubCell"/>
</dbReference>
<evidence type="ECO:0000256" key="3">
    <source>
        <dbReference type="ARBA" id="ARBA00006870"/>
    </source>
</evidence>
<name>A0AAE3YF62_9MICC</name>
<feature type="transmembrane region" description="Helical" evidence="11">
    <location>
        <begin position="106"/>
        <end position="125"/>
    </location>
</feature>
<keyword evidence="7 11" id="KW-1133">Transmembrane helix</keyword>
<evidence type="ECO:0000313" key="13">
    <source>
        <dbReference type="Proteomes" id="UP001247307"/>
    </source>
</evidence>
<evidence type="ECO:0000313" key="12">
    <source>
        <dbReference type="EMBL" id="MDR6891087.1"/>
    </source>
</evidence>
<dbReference type="AlphaFoldDB" id="A0AAE3YF62"/>
<protein>
    <recommendedName>
        <fullName evidence="10">Cytochrome c oxidase polypeptide 4</fullName>
        <ecNumber evidence="10">7.1.1.9</ecNumber>
    </recommendedName>
    <alternativeName>
        <fullName evidence="10">Cytochrome aa3 subunit 4</fullName>
    </alternativeName>
    <alternativeName>
        <fullName evidence="10">Cytochrome c oxidase polypeptide IV</fullName>
    </alternativeName>
</protein>
<dbReference type="GO" id="GO:0022900">
    <property type="term" value="P:electron transport chain"/>
    <property type="evidence" value="ECO:0007669"/>
    <property type="project" value="InterPro"/>
</dbReference>
<evidence type="ECO:0000256" key="11">
    <source>
        <dbReference type="SAM" id="Phobius"/>
    </source>
</evidence>
<evidence type="ECO:0000256" key="1">
    <source>
        <dbReference type="ARBA" id="ARBA00002536"/>
    </source>
</evidence>
<evidence type="ECO:0000256" key="2">
    <source>
        <dbReference type="ARBA" id="ARBA00004651"/>
    </source>
</evidence>
<dbReference type="EC" id="7.1.1.9" evidence="10"/>
<feature type="transmembrane region" description="Helical" evidence="11">
    <location>
        <begin position="7"/>
        <end position="25"/>
    </location>
</feature>
<evidence type="ECO:0000256" key="7">
    <source>
        <dbReference type="ARBA" id="ARBA00022989"/>
    </source>
</evidence>
<proteinExistence type="inferred from homology"/>
<feature type="transmembrane region" description="Helical" evidence="11">
    <location>
        <begin position="31"/>
        <end position="52"/>
    </location>
</feature>
<evidence type="ECO:0000256" key="4">
    <source>
        <dbReference type="ARBA" id="ARBA00022475"/>
    </source>
</evidence>
<evidence type="ECO:0000256" key="9">
    <source>
        <dbReference type="ARBA" id="ARBA00047816"/>
    </source>
</evidence>
<comment type="subunit">
    <text evidence="10">Associates with subunits I, II and III to form cytochrome c oxidase.</text>
</comment>
<gene>
    <name evidence="12" type="ORF">J2S35_000027</name>
</gene>
<evidence type="ECO:0000256" key="6">
    <source>
        <dbReference type="ARBA" id="ARBA00022967"/>
    </source>
</evidence>
<keyword evidence="13" id="KW-1185">Reference proteome</keyword>
<reference evidence="12" key="1">
    <citation type="submission" date="2023-07" db="EMBL/GenBank/DDBJ databases">
        <title>Sequencing the genomes of 1000 actinobacteria strains.</title>
        <authorList>
            <person name="Klenk H.-P."/>
        </authorList>
    </citation>
    <scope>NUCLEOTIDE SEQUENCE</scope>
    <source>
        <strain evidence="12">DSM 13988</strain>
    </source>
</reference>
<dbReference type="EMBL" id="JAVDUI010000001">
    <property type="protein sequence ID" value="MDR6891087.1"/>
    <property type="molecule type" value="Genomic_DNA"/>
</dbReference>
<dbReference type="PIRSF" id="PIRSF017385">
    <property type="entry name" value="CtaF"/>
    <property type="match status" value="1"/>
</dbReference>
<keyword evidence="6 10" id="KW-1278">Translocase</keyword>
<evidence type="ECO:0000256" key="10">
    <source>
        <dbReference type="PIRNR" id="PIRNR017385"/>
    </source>
</evidence>
<evidence type="ECO:0000256" key="5">
    <source>
        <dbReference type="ARBA" id="ARBA00022692"/>
    </source>
</evidence>
<organism evidence="12 13">
    <name type="scientific">Falsarthrobacter nasiphocae</name>
    <dbReference type="NCBI Taxonomy" id="189863"/>
    <lineage>
        <taxon>Bacteria</taxon>
        <taxon>Bacillati</taxon>
        <taxon>Actinomycetota</taxon>
        <taxon>Actinomycetes</taxon>
        <taxon>Micrococcales</taxon>
        <taxon>Micrococcaceae</taxon>
        <taxon>Falsarthrobacter</taxon>
    </lineage>
</organism>
<keyword evidence="5 11" id="KW-0812">Transmembrane</keyword>
<dbReference type="Proteomes" id="UP001247307">
    <property type="component" value="Unassembled WGS sequence"/>
</dbReference>
<keyword evidence="4 10" id="KW-1003">Cell membrane</keyword>
<dbReference type="GO" id="GO:0004129">
    <property type="term" value="F:cytochrome-c oxidase activity"/>
    <property type="evidence" value="ECO:0007669"/>
    <property type="project" value="UniProtKB-EC"/>
</dbReference>
<comment type="caution">
    <text evidence="12">The sequence shown here is derived from an EMBL/GenBank/DDBJ whole genome shotgun (WGS) entry which is preliminary data.</text>
</comment>
<feature type="transmembrane region" description="Helical" evidence="11">
    <location>
        <begin position="84"/>
        <end position="100"/>
    </location>
</feature>